<dbReference type="AlphaFoldDB" id="A0A660L0D5"/>
<keyword evidence="5" id="KW-1185">Reference proteome</keyword>
<feature type="DNA-binding region" description="OmpR/PhoB-type" evidence="2">
    <location>
        <begin position="490"/>
        <end position="586"/>
    </location>
</feature>
<dbReference type="SUPFAM" id="SSF52540">
    <property type="entry name" value="P-loop containing nucleoside triphosphate hydrolases"/>
    <property type="match status" value="1"/>
</dbReference>
<name>A0A660L0D5_9ACTN</name>
<dbReference type="SMART" id="SM00862">
    <property type="entry name" value="Trans_reg_C"/>
    <property type="match status" value="1"/>
</dbReference>
<dbReference type="CDD" id="cd00383">
    <property type="entry name" value="trans_reg_C"/>
    <property type="match status" value="1"/>
</dbReference>
<accession>A0A660L0D5</accession>
<proteinExistence type="predicted"/>
<dbReference type="OrthoDB" id="5167319at2"/>
<dbReference type="RefSeq" id="WP_121253986.1">
    <property type="nucleotide sequence ID" value="NZ_RBIL01000002.1"/>
</dbReference>
<protein>
    <submittedName>
        <fullName evidence="4">AAA ATPase-like protein</fullName>
    </submittedName>
</protein>
<dbReference type="GO" id="GO:0003677">
    <property type="term" value="F:DNA binding"/>
    <property type="evidence" value="ECO:0007669"/>
    <property type="project" value="UniProtKB-UniRule"/>
</dbReference>
<keyword evidence="1 2" id="KW-0238">DNA-binding</keyword>
<dbReference type="InterPro" id="IPR001867">
    <property type="entry name" value="OmpR/PhoB-type_DNA-bd"/>
</dbReference>
<sequence>MNLGALLARRALLGRDAELAALRTLHAPGGPLVAVVHGVAGTGKSALLRAFAAEHAAGATVVDGRAIEPTPQGFLAAAGEDPGLLVIDTFERLRLLDDWLRHTYFPSLPAYTRIAIATRDKPGAVWRATFGEYLQVIALGPLAPADAHAVLELCGLDPQEAAEVNRFVHGHPLSLQLAASARREHPDAVIPTVTQELAALYLDGLDAPTRAALDHACVLRRVTRSLLPDGYDLLQDLPFVELTPEGLVIHDAVREAVSALLKATDPVRHRAVRAAAWQRIRAEMPYGGWASVADMIALVEEPLVREAFFPTAIQHYAVEAARPSDRDAILAIVARHHPGVTTALIADWWDAVPEAFRVARSPRGIVVAFTVQCDLKVVPQGLFMRDPLCQAWREHLRAHPVPKGQRVLAARLALAHGTGSAPSPCFSALLRDVERASLQTGLVRRIYSAQGGEALDAQLEPLGYLPIPGGATVCDLGPESVPGWLSELAARDLHVARTALDADARELTLEGRTIALTKLECAVLRYLQDREGQVVPRAALLRDVWGYEWDGGANAVDVAISGLRRKLDERARALETVRGVGFRLNSL</sequence>
<dbReference type="Proteomes" id="UP000278962">
    <property type="component" value="Unassembled WGS sequence"/>
</dbReference>
<evidence type="ECO:0000259" key="3">
    <source>
        <dbReference type="PROSITE" id="PS51755"/>
    </source>
</evidence>
<dbReference type="InterPro" id="IPR036388">
    <property type="entry name" value="WH-like_DNA-bd_sf"/>
</dbReference>
<feature type="domain" description="OmpR/PhoB-type" evidence="3">
    <location>
        <begin position="490"/>
        <end position="586"/>
    </location>
</feature>
<evidence type="ECO:0000313" key="4">
    <source>
        <dbReference type="EMBL" id="RKQ86342.1"/>
    </source>
</evidence>
<dbReference type="Pfam" id="PF13191">
    <property type="entry name" value="AAA_16"/>
    <property type="match status" value="1"/>
</dbReference>
<dbReference type="Gene3D" id="1.10.10.10">
    <property type="entry name" value="Winged helix-like DNA-binding domain superfamily/Winged helix DNA-binding domain"/>
    <property type="match status" value="1"/>
</dbReference>
<dbReference type="GO" id="GO:0006355">
    <property type="term" value="P:regulation of DNA-templated transcription"/>
    <property type="evidence" value="ECO:0007669"/>
    <property type="project" value="InterPro"/>
</dbReference>
<dbReference type="InterPro" id="IPR041664">
    <property type="entry name" value="AAA_16"/>
</dbReference>
<reference evidence="4 5" key="1">
    <citation type="submission" date="2018-10" db="EMBL/GenBank/DDBJ databases">
        <title>Genomic Encyclopedia of Archaeal and Bacterial Type Strains, Phase II (KMG-II): from individual species to whole genera.</title>
        <authorList>
            <person name="Goeker M."/>
        </authorList>
    </citation>
    <scope>NUCLEOTIDE SEQUENCE [LARGE SCALE GENOMIC DNA]</scope>
    <source>
        <strain evidence="4 5">DSM 14954</strain>
    </source>
</reference>
<dbReference type="EMBL" id="RBIL01000002">
    <property type="protein sequence ID" value="RKQ86342.1"/>
    <property type="molecule type" value="Genomic_DNA"/>
</dbReference>
<dbReference type="GO" id="GO:0000160">
    <property type="term" value="P:phosphorelay signal transduction system"/>
    <property type="evidence" value="ECO:0007669"/>
    <property type="project" value="InterPro"/>
</dbReference>
<evidence type="ECO:0000256" key="2">
    <source>
        <dbReference type="PROSITE-ProRule" id="PRU01091"/>
    </source>
</evidence>
<gene>
    <name evidence="4" type="ORF">C8N24_4352</name>
</gene>
<comment type="caution">
    <text evidence="4">The sequence shown here is derived from an EMBL/GenBank/DDBJ whole genome shotgun (WGS) entry which is preliminary data.</text>
</comment>
<organism evidence="4 5">
    <name type="scientific">Solirubrobacter pauli</name>
    <dbReference type="NCBI Taxonomy" id="166793"/>
    <lineage>
        <taxon>Bacteria</taxon>
        <taxon>Bacillati</taxon>
        <taxon>Actinomycetota</taxon>
        <taxon>Thermoleophilia</taxon>
        <taxon>Solirubrobacterales</taxon>
        <taxon>Solirubrobacteraceae</taxon>
        <taxon>Solirubrobacter</taxon>
    </lineage>
</organism>
<dbReference type="PROSITE" id="PS51755">
    <property type="entry name" value="OMPR_PHOB"/>
    <property type="match status" value="1"/>
</dbReference>
<dbReference type="SUPFAM" id="SSF46894">
    <property type="entry name" value="C-terminal effector domain of the bipartite response regulators"/>
    <property type="match status" value="1"/>
</dbReference>
<evidence type="ECO:0000256" key="1">
    <source>
        <dbReference type="ARBA" id="ARBA00023125"/>
    </source>
</evidence>
<dbReference type="InterPro" id="IPR016032">
    <property type="entry name" value="Sig_transdc_resp-reg_C-effctor"/>
</dbReference>
<evidence type="ECO:0000313" key="5">
    <source>
        <dbReference type="Proteomes" id="UP000278962"/>
    </source>
</evidence>
<dbReference type="Pfam" id="PF00486">
    <property type="entry name" value="Trans_reg_C"/>
    <property type="match status" value="1"/>
</dbReference>
<dbReference type="InterPro" id="IPR027417">
    <property type="entry name" value="P-loop_NTPase"/>
</dbReference>